<dbReference type="SUPFAM" id="SSF54001">
    <property type="entry name" value="Cysteine proteinases"/>
    <property type="match status" value="1"/>
</dbReference>
<name>A0A8W8JKX7_MAGGI</name>
<dbReference type="Gene3D" id="3.40.395.10">
    <property type="entry name" value="Adenoviral Proteinase, Chain A"/>
    <property type="match status" value="1"/>
</dbReference>
<dbReference type="Proteomes" id="UP000005408">
    <property type="component" value="Unassembled WGS sequence"/>
</dbReference>
<protein>
    <submittedName>
        <fullName evidence="1">Uncharacterized protein</fullName>
    </submittedName>
</protein>
<dbReference type="InterPro" id="IPR038765">
    <property type="entry name" value="Papain-like_cys_pep_sf"/>
</dbReference>
<reference evidence="1" key="1">
    <citation type="submission" date="2022-08" db="UniProtKB">
        <authorList>
            <consortium name="EnsemblMetazoa"/>
        </authorList>
    </citation>
    <scope>IDENTIFICATION</scope>
    <source>
        <strain evidence="1">05x7-T-G4-1.051#20</strain>
    </source>
</reference>
<evidence type="ECO:0000313" key="2">
    <source>
        <dbReference type="Proteomes" id="UP000005408"/>
    </source>
</evidence>
<keyword evidence="2" id="KW-1185">Reference proteome</keyword>
<proteinExistence type="predicted"/>
<accession>A0A8W8JKX7</accession>
<sequence length="109" mass="12344">MTNLQIHDTFEVEEKSELTTVVKDDIQVETELNRIWSQSEKTRYIIAICADINLTDEDIISLKGKNWLTDQVMDSYIGAIAEAETDKVMRIPTSTMTAIVEGSCLQNMT</sequence>
<dbReference type="EnsemblMetazoa" id="G19213.1">
    <property type="protein sequence ID" value="G19213.1:cds"/>
    <property type="gene ID" value="G19213"/>
</dbReference>
<dbReference type="AlphaFoldDB" id="A0A8W8JKX7"/>
<organism evidence="1 2">
    <name type="scientific">Magallana gigas</name>
    <name type="common">Pacific oyster</name>
    <name type="synonym">Crassostrea gigas</name>
    <dbReference type="NCBI Taxonomy" id="29159"/>
    <lineage>
        <taxon>Eukaryota</taxon>
        <taxon>Metazoa</taxon>
        <taxon>Spiralia</taxon>
        <taxon>Lophotrochozoa</taxon>
        <taxon>Mollusca</taxon>
        <taxon>Bivalvia</taxon>
        <taxon>Autobranchia</taxon>
        <taxon>Pteriomorphia</taxon>
        <taxon>Ostreida</taxon>
        <taxon>Ostreoidea</taxon>
        <taxon>Ostreidae</taxon>
        <taxon>Magallana</taxon>
    </lineage>
</organism>
<evidence type="ECO:0000313" key="1">
    <source>
        <dbReference type="EnsemblMetazoa" id="G19213.1:cds"/>
    </source>
</evidence>